<feature type="compositionally biased region" description="Basic and acidic residues" evidence="1">
    <location>
        <begin position="29"/>
        <end position="52"/>
    </location>
</feature>
<organism evidence="2 3">
    <name type="scientific">Solidesulfovibrio magneticus (strain ATCC 700980 / DSM 13731 / RS-1)</name>
    <name type="common">Desulfovibrio magneticus</name>
    <dbReference type="NCBI Taxonomy" id="573370"/>
    <lineage>
        <taxon>Bacteria</taxon>
        <taxon>Pseudomonadati</taxon>
        <taxon>Thermodesulfobacteriota</taxon>
        <taxon>Desulfovibrionia</taxon>
        <taxon>Desulfovibrionales</taxon>
        <taxon>Desulfovibrionaceae</taxon>
        <taxon>Solidesulfovibrio</taxon>
    </lineage>
</organism>
<evidence type="ECO:0000256" key="1">
    <source>
        <dbReference type="SAM" id="MobiDB-lite"/>
    </source>
</evidence>
<dbReference type="HOGENOM" id="CLU_3079194_0_0_7"/>
<gene>
    <name evidence="2" type="ordered locus">DMR_16960</name>
</gene>
<accession>C4XPK7</accession>
<sequence>MQEVSKVILSRGGSSPPDPLIMGAFFAAGREDPAGREKRPHSQEVQERSHTR</sequence>
<reference evidence="2 3" key="1">
    <citation type="journal article" date="2009" name="Genome Res.">
        <title>Whole genome sequence of Desulfovibrio magneticus strain RS-1 revealed common gene clusters in magnetotactic bacteria.</title>
        <authorList>
            <person name="Nakazawa H."/>
            <person name="Arakaki A."/>
            <person name="Narita-Yamada S."/>
            <person name="Yashiro I."/>
            <person name="Jinno K."/>
            <person name="Aoki N."/>
            <person name="Tsuruyama A."/>
            <person name="Okamura Y."/>
            <person name="Tanikawa S."/>
            <person name="Fujita N."/>
            <person name="Takeyama H."/>
            <person name="Matsunaga T."/>
        </authorList>
    </citation>
    <scope>NUCLEOTIDE SEQUENCE [LARGE SCALE GENOMIC DNA]</scope>
    <source>
        <strain evidence="3">ATCC 700980 / DSM 13731 / RS-1</strain>
    </source>
</reference>
<dbReference type="EMBL" id="AP010904">
    <property type="protein sequence ID" value="BAH75187.1"/>
    <property type="molecule type" value="Genomic_DNA"/>
</dbReference>
<dbReference type="KEGG" id="dma:DMR_16960"/>
<protein>
    <submittedName>
        <fullName evidence="2">Uncharacterized protein</fullName>
    </submittedName>
</protein>
<dbReference type="STRING" id="573370.DMR_16960"/>
<evidence type="ECO:0000313" key="3">
    <source>
        <dbReference type="Proteomes" id="UP000009071"/>
    </source>
</evidence>
<feature type="region of interest" description="Disordered" evidence="1">
    <location>
        <begin position="1"/>
        <end position="52"/>
    </location>
</feature>
<keyword evidence="3" id="KW-1185">Reference proteome</keyword>
<proteinExistence type="predicted"/>
<dbReference type="Proteomes" id="UP000009071">
    <property type="component" value="Chromosome"/>
</dbReference>
<dbReference type="AlphaFoldDB" id="C4XPK7"/>
<evidence type="ECO:0000313" key="2">
    <source>
        <dbReference type="EMBL" id="BAH75187.1"/>
    </source>
</evidence>
<name>C4XPK7_SOLM1</name>